<dbReference type="RefSeq" id="WP_145285776.1">
    <property type="nucleotide sequence ID" value="NZ_CP036318.1"/>
</dbReference>
<sequence>MPNSSRRPGDPMPVIGGGTMAADLIDDLNDDFVASNDAFPDDPLAQRAYDLLTLNADQLSLRFRNSDLAKMDDDTKRLLIQDLCDSLEIKPLRSDTL</sequence>
<gene>
    <name evidence="1" type="ORF">Mal33_28790</name>
</gene>
<evidence type="ECO:0000313" key="1">
    <source>
        <dbReference type="EMBL" id="QDV56878.1"/>
    </source>
</evidence>
<dbReference type="AlphaFoldDB" id="A0A518IUW4"/>
<keyword evidence="2" id="KW-1185">Reference proteome</keyword>
<organism evidence="1 2">
    <name type="scientific">Rosistilla oblonga</name>
    <dbReference type="NCBI Taxonomy" id="2527990"/>
    <lineage>
        <taxon>Bacteria</taxon>
        <taxon>Pseudomonadati</taxon>
        <taxon>Planctomycetota</taxon>
        <taxon>Planctomycetia</taxon>
        <taxon>Pirellulales</taxon>
        <taxon>Pirellulaceae</taxon>
        <taxon>Rosistilla</taxon>
    </lineage>
</organism>
<reference evidence="1 2" key="1">
    <citation type="submission" date="2019-02" db="EMBL/GenBank/DDBJ databases">
        <title>Deep-cultivation of Planctomycetes and their phenomic and genomic characterization uncovers novel biology.</title>
        <authorList>
            <person name="Wiegand S."/>
            <person name="Jogler M."/>
            <person name="Boedeker C."/>
            <person name="Pinto D."/>
            <person name="Vollmers J."/>
            <person name="Rivas-Marin E."/>
            <person name="Kohn T."/>
            <person name="Peeters S.H."/>
            <person name="Heuer A."/>
            <person name="Rast P."/>
            <person name="Oberbeckmann S."/>
            <person name="Bunk B."/>
            <person name="Jeske O."/>
            <person name="Meyerdierks A."/>
            <person name="Storesund J.E."/>
            <person name="Kallscheuer N."/>
            <person name="Luecker S."/>
            <person name="Lage O.M."/>
            <person name="Pohl T."/>
            <person name="Merkel B.J."/>
            <person name="Hornburger P."/>
            <person name="Mueller R.-W."/>
            <person name="Bruemmer F."/>
            <person name="Labrenz M."/>
            <person name="Spormann A.M."/>
            <person name="Op den Camp H."/>
            <person name="Overmann J."/>
            <person name="Amann R."/>
            <person name="Jetten M.S.M."/>
            <person name="Mascher T."/>
            <person name="Medema M.H."/>
            <person name="Devos D.P."/>
            <person name="Kaster A.-K."/>
            <person name="Ovreas L."/>
            <person name="Rohde M."/>
            <person name="Galperin M.Y."/>
            <person name="Jogler C."/>
        </authorList>
    </citation>
    <scope>NUCLEOTIDE SEQUENCE [LARGE SCALE GENOMIC DNA]</scope>
    <source>
        <strain evidence="1 2">Mal33</strain>
    </source>
</reference>
<dbReference type="Proteomes" id="UP000316770">
    <property type="component" value="Chromosome"/>
</dbReference>
<accession>A0A518IUW4</accession>
<evidence type="ECO:0000313" key="2">
    <source>
        <dbReference type="Proteomes" id="UP000316770"/>
    </source>
</evidence>
<protein>
    <submittedName>
        <fullName evidence="1">Uncharacterized protein</fullName>
    </submittedName>
</protein>
<proteinExistence type="predicted"/>
<dbReference type="EMBL" id="CP036318">
    <property type="protein sequence ID" value="QDV56878.1"/>
    <property type="molecule type" value="Genomic_DNA"/>
</dbReference>
<name>A0A518IUW4_9BACT</name>